<dbReference type="GO" id="GO:0000981">
    <property type="term" value="F:DNA-binding transcription factor activity, RNA polymerase II-specific"/>
    <property type="evidence" value="ECO:0007669"/>
    <property type="project" value="TreeGrafter"/>
</dbReference>
<dbReference type="EMBL" id="KB030727">
    <property type="protein sequence ID" value="ELK10534.1"/>
    <property type="molecule type" value="Genomic_DNA"/>
</dbReference>
<feature type="region of interest" description="Disordered" evidence="1">
    <location>
        <begin position="52"/>
        <end position="208"/>
    </location>
</feature>
<dbReference type="GO" id="GO:0045944">
    <property type="term" value="P:positive regulation of transcription by RNA polymerase II"/>
    <property type="evidence" value="ECO:0007669"/>
    <property type="project" value="TreeGrafter"/>
</dbReference>
<dbReference type="PANTHER" id="PTHR12451">
    <property type="entry name" value="TRANSCRIPTION FACTOR CASTOR PROTEIN MING -RELATED"/>
    <property type="match status" value="1"/>
</dbReference>
<dbReference type="Proteomes" id="UP000010552">
    <property type="component" value="Unassembled WGS sequence"/>
</dbReference>
<dbReference type="InterPro" id="IPR040373">
    <property type="entry name" value="CASZ1"/>
</dbReference>
<evidence type="ECO:0000313" key="2">
    <source>
        <dbReference type="EMBL" id="ELK10534.1"/>
    </source>
</evidence>
<feature type="compositionally biased region" description="Basic and acidic residues" evidence="1">
    <location>
        <begin position="82"/>
        <end position="93"/>
    </location>
</feature>
<organism evidence="2 3">
    <name type="scientific">Pteropus alecto</name>
    <name type="common">Black flying fox</name>
    <dbReference type="NCBI Taxonomy" id="9402"/>
    <lineage>
        <taxon>Eukaryota</taxon>
        <taxon>Metazoa</taxon>
        <taxon>Chordata</taxon>
        <taxon>Craniata</taxon>
        <taxon>Vertebrata</taxon>
        <taxon>Euteleostomi</taxon>
        <taxon>Mammalia</taxon>
        <taxon>Eutheria</taxon>
        <taxon>Laurasiatheria</taxon>
        <taxon>Chiroptera</taxon>
        <taxon>Yinpterochiroptera</taxon>
        <taxon>Pteropodoidea</taxon>
        <taxon>Pteropodidae</taxon>
        <taxon>Pteropodinae</taxon>
        <taxon>Pteropus</taxon>
    </lineage>
</organism>
<accession>L5KFS0</accession>
<feature type="compositionally biased region" description="Basic and acidic residues" evidence="1">
    <location>
        <begin position="141"/>
        <end position="165"/>
    </location>
</feature>
<evidence type="ECO:0000256" key="1">
    <source>
        <dbReference type="SAM" id="MobiDB-lite"/>
    </source>
</evidence>
<protein>
    <submittedName>
        <fullName evidence="2">Zinc finger protein castor like protein 1</fullName>
    </submittedName>
</protein>
<dbReference type="GO" id="GO:0005634">
    <property type="term" value="C:nucleus"/>
    <property type="evidence" value="ECO:0007669"/>
    <property type="project" value="TreeGrafter"/>
</dbReference>
<dbReference type="PANTHER" id="PTHR12451:SF0">
    <property type="entry name" value="ZINC FINGER PROTEIN CASTOR HOMOLOG 1"/>
    <property type="match status" value="1"/>
</dbReference>
<dbReference type="InParanoid" id="L5KFS0"/>
<proteinExistence type="predicted"/>
<sequence>MPLTSLSFPAAEGTRCSDPPTGKPAMAAKRKGGLKLNAICAKLSRQVVVEKGAEAGAHTEGSPLRPQDKERSGPESGVARAPRSEEDKRRAVIEKWVNGEYSEEPAPPPVLGRAAREGLELPPEGVYMVQPRGCSDEEDHSEALPKDGSAQEEKDTDRAASKDDGGPSAKQASGGYLKPRVGHDGVRMPRGDGGSGLTERARFPRSRSRYCHLVLTQ</sequence>
<keyword evidence="3" id="KW-1185">Reference proteome</keyword>
<dbReference type="GO" id="GO:0000977">
    <property type="term" value="F:RNA polymerase II transcription regulatory region sequence-specific DNA binding"/>
    <property type="evidence" value="ECO:0007669"/>
    <property type="project" value="TreeGrafter"/>
</dbReference>
<name>L5KFS0_PTEAL</name>
<reference evidence="3" key="1">
    <citation type="journal article" date="2013" name="Science">
        <title>Comparative analysis of bat genomes provides insight into the evolution of flight and immunity.</title>
        <authorList>
            <person name="Zhang G."/>
            <person name="Cowled C."/>
            <person name="Shi Z."/>
            <person name="Huang Z."/>
            <person name="Bishop-Lilly K.A."/>
            <person name="Fang X."/>
            <person name="Wynne J.W."/>
            <person name="Xiong Z."/>
            <person name="Baker M.L."/>
            <person name="Zhao W."/>
            <person name="Tachedjian M."/>
            <person name="Zhu Y."/>
            <person name="Zhou P."/>
            <person name="Jiang X."/>
            <person name="Ng J."/>
            <person name="Yang L."/>
            <person name="Wu L."/>
            <person name="Xiao J."/>
            <person name="Feng Y."/>
            <person name="Chen Y."/>
            <person name="Sun X."/>
            <person name="Zhang Y."/>
            <person name="Marsh G.A."/>
            <person name="Crameri G."/>
            <person name="Broder C.C."/>
            <person name="Frey K.G."/>
            <person name="Wang L.F."/>
            <person name="Wang J."/>
        </authorList>
    </citation>
    <scope>NUCLEOTIDE SEQUENCE [LARGE SCALE GENOMIC DNA]</scope>
</reference>
<evidence type="ECO:0000313" key="3">
    <source>
        <dbReference type="Proteomes" id="UP000010552"/>
    </source>
</evidence>
<feature type="compositionally biased region" description="Basic and acidic residues" evidence="1">
    <location>
        <begin position="181"/>
        <end position="190"/>
    </location>
</feature>
<gene>
    <name evidence="2" type="ORF">PAL_GLEAN10013009</name>
</gene>
<feature type="region of interest" description="Disordered" evidence="1">
    <location>
        <begin position="1"/>
        <end position="29"/>
    </location>
</feature>
<dbReference type="AlphaFoldDB" id="L5KFS0"/>
<dbReference type="GO" id="GO:0045664">
    <property type="term" value="P:regulation of neuron differentiation"/>
    <property type="evidence" value="ECO:0007669"/>
    <property type="project" value="TreeGrafter"/>
</dbReference>